<dbReference type="CDD" id="cd16917">
    <property type="entry name" value="HATPase_UhpB-NarQ-NarX-like"/>
    <property type="match status" value="1"/>
</dbReference>
<dbReference type="GO" id="GO:0005524">
    <property type="term" value="F:ATP binding"/>
    <property type="evidence" value="ECO:0007669"/>
    <property type="project" value="UniProtKB-KW"/>
</dbReference>
<evidence type="ECO:0000313" key="14">
    <source>
        <dbReference type="Proteomes" id="UP000007882"/>
    </source>
</evidence>
<evidence type="ECO:0000256" key="3">
    <source>
        <dbReference type="ARBA" id="ARBA00022553"/>
    </source>
</evidence>
<dbReference type="SUPFAM" id="SSF55874">
    <property type="entry name" value="ATPase domain of HSP90 chaperone/DNA topoisomerase II/histidine kinase"/>
    <property type="match status" value="1"/>
</dbReference>
<dbReference type="AlphaFoldDB" id="I0HC03"/>
<evidence type="ECO:0000259" key="11">
    <source>
        <dbReference type="Pfam" id="PF07730"/>
    </source>
</evidence>
<keyword evidence="10" id="KW-0472">Membrane</keyword>
<protein>
    <recommendedName>
        <fullName evidence="2">histidine kinase</fullName>
        <ecNumber evidence="2">2.7.13.3</ecNumber>
    </recommendedName>
</protein>
<dbReference type="PANTHER" id="PTHR24421:SF10">
    <property type="entry name" value="NITRATE_NITRITE SENSOR PROTEIN NARQ"/>
    <property type="match status" value="1"/>
</dbReference>
<keyword evidence="14" id="KW-1185">Reference proteome</keyword>
<dbReference type="GO" id="GO:0046983">
    <property type="term" value="F:protein dimerization activity"/>
    <property type="evidence" value="ECO:0007669"/>
    <property type="project" value="InterPro"/>
</dbReference>
<feature type="domain" description="Putative sensor" evidence="12">
    <location>
        <begin position="29"/>
        <end position="195"/>
    </location>
</feature>
<dbReference type="STRING" id="512565.AMIS_53200"/>
<dbReference type="Pfam" id="PF13796">
    <property type="entry name" value="Sensor"/>
    <property type="match status" value="1"/>
</dbReference>
<reference evidence="13 14" key="1">
    <citation type="submission" date="2012-02" db="EMBL/GenBank/DDBJ databases">
        <title>Complete genome sequence of Actinoplanes missouriensis 431 (= NBRC 102363).</title>
        <authorList>
            <person name="Ohnishi Y."/>
            <person name="Ishikawa J."/>
            <person name="Sekine M."/>
            <person name="Hosoyama A."/>
            <person name="Harada T."/>
            <person name="Narita H."/>
            <person name="Hata T."/>
            <person name="Konno Y."/>
            <person name="Tutikane K."/>
            <person name="Fujita N."/>
            <person name="Horinouchi S."/>
            <person name="Hayakawa M."/>
        </authorList>
    </citation>
    <scope>NUCLEOTIDE SEQUENCE [LARGE SCALE GENOMIC DNA]</scope>
    <source>
        <strain evidence="14">ATCC 14538 / DSM 43046 / CBS 188.64 / JCM 3121 / NBRC 102363 / NCIMB 12654 / NRRL B-3342 / UNCC 431</strain>
    </source>
</reference>
<keyword evidence="6 13" id="KW-0418">Kinase</keyword>
<dbReference type="KEGG" id="ams:AMIS_53200"/>
<keyword evidence="7" id="KW-0067">ATP-binding</keyword>
<feature type="transmembrane region" description="Helical" evidence="10">
    <location>
        <begin position="162"/>
        <end position="184"/>
    </location>
</feature>
<dbReference type="EMBL" id="AP012319">
    <property type="protein sequence ID" value="BAL90540.1"/>
    <property type="molecule type" value="Genomic_DNA"/>
</dbReference>
<organism evidence="13 14">
    <name type="scientific">Actinoplanes missouriensis (strain ATCC 14538 / DSM 43046 / CBS 188.64 / JCM 3121 / NBRC 102363 / NCIMB 12654 / NRRL B-3342 / UNCC 431)</name>
    <dbReference type="NCBI Taxonomy" id="512565"/>
    <lineage>
        <taxon>Bacteria</taxon>
        <taxon>Bacillati</taxon>
        <taxon>Actinomycetota</taxon>
        <taxon>Actinomycetes</taxon>
        <taxon>Micromonosporales</taxon>
        <taxon>Micromonosporaceae</taxon>
        <taxon>Actinoplanes</taxon>
    </lineage>
</organism>
<keyword evidence="8" id="KW-0902">Two-component regulatory system</keyword>
<dbReference type="PANTHER" id="PTHR24421">
    <property type="entry name" value="NITRATE/NITRITE SENSOR PROTEIN NARX-RELATED"/>
    <property type="match status" value="1"/>
</dbReference>
<feature type="domain" description="Signal transduction histidine kinase subgroup 3 dimerisation and phosphoacceptor" evidence="11">
    <location>
        <begin position="220"/>
        <end position="286"/>
    </location>
</feature>
<name>I0HC03_ACTM4</name>
<evidence type="ECO:0000256" key="9">
    <source>
        <dbReference type="SAM" id="MobiDB-lite"/>
    </source>
</evidence>
<keyword evidence="4" id="KW-0808">Transferase</keyword>
<dbReference type="Pfam" id="PF07730">
    <property type="entry name" value="HisKA_3"/>
    <property type="match status" value="1"/>
</dbReference>
<dbReference type="GO" id="GO:0000155">
    <property type="term" value="F:phosphorelay sensor kinase activity"/>
    <property type="evidence" value="ECO:0007669"/>
    <property type="project" value="InterPro"/>
</dbReference>
<keyword evidence="3" id="KW-0597">Phosphoprotein</keyword>
<evidence type="ECO:0000256" key="10">
    <source>
        <dbReference type="SAM" id="Phobius"/>
    </source>
</evidence>
<feature type="transmembrane region" description="Helical" evidence="10">
    <location>
        <begin position="27"/>
        <end position="50"/>
    </location>
</feature>
<feature type="transmembrane region" description="Helical" evidence="10">
    <location>
        <begin position="119"/>
        <end position="142"/>
    </location>
</feature>
<dbReference type="EC" id="2.7.13.3" evidence="2"/>
<evidence type="ECO:0000256" key="5">
    <source>
        <dbReference type="ARBA" id="ARBA00022741"/>
    </source>
</evidence>
<accession>I0HC03</accession>
<keyword evidence="10" id="KW-0812">Transmembrane</keyword>
<dbReference type="HOGENOM" id="CLU_000445_20_2_11"/>
<evidence type="ECO:0000256" key="4">
    <source>
        <dbReference type="ARBA" id="ARBA00022679"/>
    </source>
</evidence>
<evidence type="ECO:0000256" key="6">
    <source>
        <dbReference type="ARBA" id="ARBA00022777"/>
    </source>
</evidence>
<dbReference type="Proteomes" id="UP000007882">
    <property type="component" value="Chromosome"/>
</dbReference>
<sequence>MPVRNALESLTLRPTVFLRSAWPWRSLAYLLGGALVGWATILVVLALLVAGTLLSVLVVGFAGFVATVLSGIVVARVERWRLQLVDFADLPDPHHPITEPGLRAWLGVRLREEVTWRELGYAALSAGLLCWMDALVLGGVGYTVLATLGAPYYISDEPLQNTFLIALVGIPLTVVLAYPVTAWAGARAAMARALLEPRTDERLVEVTRSRARLVDAFEVERRRIERDLHDGAQQRLVALSMQLGLARLELPPGSPAAESVAAAHELAKQALTELRELIRGVHPQVLTGRGLEAAVGEVASTAPLPVELDFTLPGRLPPAVEVTAYFVTVEALTNVAKHSGASRAVVSAWLEREQLILQVRDDGRGGADPGSGSGLVGLADRVAVLDGAVTVSSPPGGPTMLRAEIPLPADRQPGAGASPVPSRARASPRAQPQPSHGLVSKLGEERS</sequence>
<evidence type="ECO:0000256" key="1">
    <source>
        <dbReference type="ARBA" id="ARBA00000085"/>
    </source>
</evidence>
<dbReference type="eggNOG" id="COG4585">
    <property type="taxonomic scope" value="Bacteria"/>
</dbReference>
<dbReference type="InterPro" id="IPR050482">
    <property type="entry name" value="Sensor_HK_TwoCompSys"/>
</dbReference>
<feature type="region of interest" description="Disordered" evidence="9">
    <location>
        <begin position="390"/>
        <end position="447"/>
    </location>
</feature>
<gene>
    <name evidence="13" type="ordered locus">AMIS_53200</name>
</gene>
<evidence type="ECO:0000256" key="2">
    <source>
        <dbReference type="ARBA" id="ARBA00012438"/>
    </source>
</evidence>
<evidence type="ECO:0000256" key="7">
    <source>
        <dbReference type="ARBA" id="ARBA00022840"/>
    </source>
</evidence>
<feature type="transmembrane region" description="Helical" evidence="10">
    <location>
        <begin position="56"/>
        <end position="75"/>
    </location>
</feature>
<dbReference type="Gene3D" id="1.20.5.1930">
    <property type="match status" value="1"/>
</dbReference>
<dbReference type="InterPro" id="IPR025828">
    <property type="entry name" value="Put_sensor_dom"/>
</dbReference>
<dbReference type="OrthoDB" id="4198152at2"/>
<proteinExistence type="predicted"/>
<dbReference type="RefSeq" id="WP_014445428.1">
    <property type="nucleotide sequence ID" value="NC_017093.1"/>
</dbReference>
<evidence type="ECO:0000313" key="13">
    <source>
        <dbReference type="EMBL" id="BAL90540.1"/>
    </source>
</evidence>
<keyword evidence="5" id="KW-0547">Nucleotide-binding</keyword>
<dbReference type="Gene3D" id="3.30.565.10">
    <property type="entry name" value="Histidine kinase-like ATPase, C-terminal domain"/>
    <property type="match status" value="1"/>
</dbReference>
<dbReference type="InterPro" id="IPR036890">
    <property type="entry name" value="HATPase_C_sf"/>
</dbReference>
<dbReference type="GO" id="GO:0016020">
    <property type="term" value="C:membrane"/>
    <property type="evidence" value="ECO:0007669"/>
    <property type="project" value="InterPro"/>
</dbReference>
<evidence type="ECO:0000259" key="12">
    <source>
        <dbReference type="Pfam" id="PF13796"/>
    </source>
</evidence>
<dbReference type="InterPro" id="IPR011712">
    <property type="entry name" value="Sig_transdc_His_kin_sub3_dim/P"/>
</dbReference>
<comment type="catalytic activity">
    <reaction evidence="1">
        <text>ATP + protein L-histidine = ADP + protein N-phospho-L-histidine.</text>
        <dbReference type="EC" id="2.7.13.3"/>
    </reaction>
</comment>
<keyword evidence="10" id="KW-1133">Transmembrane helix</keyword>
<dbReference type="PATRIC" id="fig|512565.3.peg.5314"/>
<evidence type="ECO:0000256" key="8">
    <source>
        <dbReference type="ARBA" id="ARBA00023012"/>
    </source>
</evidence>